<keyword evidence="10" id="KW-1185">Reference proteome</keyword>
<feature type="domain" description="Major facilitator superfamily (MFS) profile" evidence="8">
    <location>
        <begin position="20"/>
        <end position="405"/>
    </location>
</feature>
<evidence type="ECO:0000256" key="5">
    <source>
        <dbReference type="ARBA" id="ARBA00022989"/>
    </source>
</evidence>
<dbReference type="EMBL" id="FNQB01000005">
    <property type="protein sequence ID" value="SDZ63480.1"/>
    <property type="molecule type" value="Genomic_DNA"/>
</dbReference>
<dbReference type="Pfam" id="PF07690">
    <property type="entry name" value="MFS_1"/>
    <property type="match status" value="1"/>
</dbReference>
<feature type="transmembrane region" description="Helical" evidence="7">
    <location>
        <begin position="52"/>
        <end position="75"/>
    </location>
</feature>
<dbReference type="InterPro" id="IPR001958">
    <property type="entry name" value="Tet-R_TetA/multi-R_MdtG-like"/>
</dbReference>
<comment type="subcellular location">
    <subcellularLocation>
        <location evidence="1">Cell membrane</location>
        <topology evidence="1">Multi-pass membrane protein</topology>
    </subcellularLocation>
</comment>
<protein>
    <submittedName>
        <fullName evidence="9">Na+/melibiose symporter</fullName>
    </submittedName>
</protein>
<dbReference type="Gene3D" id="1.20.1250.20">
    <property type="entry name" value="MFS general substrate transporter like domains"/>
    <property type="match status" value="1"/>
</dbReference>
<evidence type="ECO:0000256" key="2">
    <source>
        <dbReference type="ARBA" id="ARBA00022448"/>
    </source>
</evidence>
<dbReference type="SUPFAM" id="SSF103473">
    <property type="entry name" value="MFS general substrate transporter"/>
    <property type="match status" value="1"/>
</dbReference>
<dbReference type="InterPro" id="IPR050171">
    <property type="entry name" value="MFS_Transporters"/>
</dbReference>
<dbReference type="PANTHER" id="PTHR23517">
    <property type="entry name" value="RESISTANCE PROTEIN MDTM, PUTATIVE-RELATED-RELATED"/>
    <property type="match status" value="1"/>
</dbReference>
<evidence type="ECO:0000256" key="7">
    <source>
        <dbReference type="SAM" id="Phobius"/>
    </source>
</evidence>
<feature type="transmembrane region" description="Helical" evidence="7">
    <location>
        <begin position="21"/>
        <end position="46"/>
    </location>
</feature>
<proteinExistence type="predicted"/>
<gene>
    <name evidence="9" type="ORF">SAMN05421684_7525</name>
</gene>
<dbReference type="GO" id="GO:0005886">
    <property type="term" value="C:plasma membrane"/>
    <property type="evidence" value="ECO:0007669"/>
    <property type="project" value="UniProtKB-SubCell"/>
</dbReference>
<dbReference type="Proteomes" id="UP000199632">
    <property type="component" value="Unassembled WGS sequence"/>
</dbReference>
<dbReference type="InterPro" id="IPR036259">
    <property type="entry name" value="MFS_trans_sf"/>
</dbReference>
<dbReference type="OrthoDB" id="4109786at2"/>
<evidence type="ECO:0000256" key="3">
    <source>
        <dbReference type="ARBA" id="ARBA00022475"/>
    </source>
</evidence>
<dbReference type="InterPro" id="IPR011701">
    <property type="entry name" value="MFS"/>
</dbReference>
<feature type="transmembrane region" description="Helical" evidence="7">
    <location>
        <begin position="87"/>
        <end position="109"/>
    </location>
</feature>
<feature type="transmembrane region" description="Helical" evidence="7">
    <location>
        <begin position="382"/>
        <end position="401"/>
    </location>
</feature>
<feature type="transmembrane region" description="Helical" evidence="7">
    <location>
        <begin position="316"/>
        <end position="339"/>
    </location>
</feature>
<feature type="transmembrane region" description="Helical" evidence="7">
    <location>
        <begin position="115"/>
        <end position="139"/>
    </location>
</feature>
<evidence type="ECO:0000313" key="10">
    <source>
        <dbReference type="Proteomes" id="UP000199632"/>
    </source>
</evidence>
<dbReference type="InterPro" id="IPR020846">
    <property type="entry name" value="MFS_dom"/>
</dbReference>
<keyword evidence="6 7" id="KW-0472">Membrane</keyword>
<evidence type="ECO:0000313" key="9">
    <source>
        <dbReference type="EMBL" id="SDZ63480.1"/>
    </source>
</evidence>
<evidence type="ECO:0000259" key="8">
    <source>
        <dbReference type="PROSITE" id="PS50850"/>
    </source>
</evidence>
<keyword evidence="5 7" id="KW-1133">Transmembrane helix</keyword>
<feature type="transmembrane region" description="Helical" evidence="7">
    <location>
        <begin position="151"/>
        <end position="170"/>
    </location>
</feature>
<sequence length="415" mass="42981">MKSWLGSEPASSWIPRLSPRAWFVLGGDAVSALGSGLTLPFLLVYLHQVRGINLGVAGLMLSTVALAGLVGNPAGGWLADRIGARRAVIAGLAVAAAGAGAIALVHATWHGFAATFLYGMGMAALLPAQDALLATTVDAAQRPQVFAVRHATLNVGLSVGTVLGALIVSFQTPSTFVLVFVLDAASFVAFALVLGRLRDVQSDAAEPSFAEGSYRHVLRDRVFLRMWVLVFLLVMAGYAQYHAAFPAYATEVGGLSPRGLGLAFAANMVTVVVAQLVVLRMMTGRRRTRGIALAAAFMAAAWAMTLFAGSRGALPLFVAAMVLFGIGETLVSPTVPAIVNDLAPDSLRGRYNGAYALAWTVGYVGGPGVAGLVIAAGHGHGLFAVLIATLGVVALLAWSVGRRLPLKANLIDATS</sequence>
<dbReference type="PANTHER" id="PTHR23517:SF2">
    <property type="entry name" value="MULTIDRUG RESISTANCE PROTEIN MDTH"/>
    <property type="match status" value="1"/>
</dbReference>
<keyword evidence="4 7" id="KW-0812">Transmembrane</keyword>
<keyword evidence="3" id="KW-1003">Cell membrane</keyword>
<reference evidence="10" key="1">
    <citation type="submission" date="2016-10" db="EMBL/GenBank/DDBJ databases">
        <authorList>
            <person name="Varghese N."/>
            <person name="Submissions S."/>
        </authorList>
    </citation>
    <scope>NUCLEOTIDE SEQUENCE [LARGE SCALE GENOMIC DNA]</scope>
    <source>
        <strain evidence="10">DSM 44718</strain>
    </source>
</reference>
<evidence type="ECO:0000256" key="1">
    <source>
        <dbReference type="ARBA" id="ARBA00004651"/>
    </source>
</evidence>
<accession>A0A1H3UM31</accession>
<feature type="transmembrane region" description="Helical" evidence="7">
    <location>
        <begin position="176"/>
        <end position="194"/>
    </location>
</feature>
<dbReference type="PROSITE" id="PS50850">
    <property type="entry name" value="MFS"/>
    <property type="match status" value="1"/>
</dbReference>
<feature type="transmembrane region" description="Helical" evidence="7">
    <location>
        <begin position="351"/>
        <end position="376"/>
    </location>
</feature>
<name>A0A1H3UM31_9ACTN</name>
<dbReference type="GO" id="GO:0022857">
    <property type="term" value="F:transmembrane transporter activity"/>
    <property type="evidence" value="ECO:0007669"/>
    <property type="project" value="InterPro"/>
</dbReference>
<feature type="transmembrane region" description="Helical" evidence="7">
    <location>
        <begin position="222"/>
        <end position="241"/>
    </location>
</feature>
<dbReference type="PRINTS" id="PR01035">
    <property type="entry name" value="TCRTETA"/>
</dbReference>
<keyword evidence="2" id="KW-0813">Transport</keyword>
<feature type="transmembrane region" description="Helical" evidence="7">
    <location>
        <begin position="261"/>
        <end position="279"/>
    </location>
</feature>
<feature type="transmembrane region" description="Helical" evidence="7">
    <location>
        <begin position="291"/>
        <end position="310"/>
    </location>
</feature>
<evidence type="ECO:0000256" key="6">
    <source>
        <dbReference type="ARBA" id="ARBA00023136"/>
    </source>
</evidence>
<organism evidence="9 10">
    <name type="scientific">Asanoa ishikariensis</name>
    <dbReference type="NCBI Taxonomy" id="137265"/>
    <lineage>
        <taxon>Bacteria</taxon>
        <taxon>Bacillati</taxon>
        <taxon>Actinomycetota</taxon>
        <taxon>Actinomycetes</taxon>
        <taxon>Micromonosporales</taxon>
        <taxon>Micromonosporaceae</taxon>
        <taxon>Asanoa</taxon>
    </lineage>
</organism>
<evidence type="ECO:0000256" key="4">
    <source>
        <dbReference type="ARBA" id="ARBA00022692"/>
    </source>
</evidence>
<dbReference type="RefSeq" id="WP_090802991.1">
    <property type="nucleotide sequence ID" value="NZ_BOND01000034.1"/>
</dbReference>
<dbReference type="AlphaFoldDB" id="A0A1H3UM31"/>